<organism evidence="3 4">
    <name type="scientific">Oleispira antarctica</name>
    <dbReference type="NCBI Taxonomy" id="188908"/>
    <lineage>
        <taxon>Bacteria</taxon>
        <taxon>Pseudomonadati</taxon>
        <taxon>Pseudomonadota</taxon>
        <taxon>Gammaproteobacteria</taxon>
        <taxon>Oceanospirillales</taxon>
        <taxon>Oceanospirillaceae</taxon>
        <taxon>Oleispira</taxon>
    </lineage>
</organism>
<evidence type="ECO:0000313" key="3">
    <source>
        <dbReference type="EMBL" id="OUS40316.1"/>
    </source>
</evidence>
<sequence length="167" mass="18638">MLTRAPFYALLFLLMSSISYATEVYISVDDKGNRVFSDQPSKESRKHKVKEISIIPAIEIPAKVAVAEPDAEVSYQVLAITTPRAETDFTRDKLGSFGISAQVSPSLQDTDEAVLFINGVEIEANSTLSWQRTNTDRGEHSLQVIVRDKETKTEKISSQAITIYVRR</sequence>
<dbReference type="InterPro" id="IPR025392">
    <property type="entry name" value="DUF4124"/>
</dbReference>
<feature type="signal peptide" evidence="1">
    <location>
        <begin position="1"/>
        <end position="21"/>
    </location>
</feature>
<keyword evidence="1" id="KW-0732">Signal</keyword>
<gene>
    <name evidence="3" type="ORF">A9R00_06645</name>
</gene>
<name>A0A1Y5HSM4_OLEAN</name>
<dbReference type="Proteomes" id="UP000227088">
    <property type="component" value="Unassembled WGS sequence"/>
</dbReference>
<evidence type="ECO:0000313" key="4">
    <source>
        <dbReference type="Proteomes" id="UP000227088"/>
    </source>
</evidence>
<dbReference type="AlphaFoldDB" id="A0A1Y5HSM4"/>
<feature type="domain" description="DUF4124" evidence="2">
    <location>
        <begin position="11"/>
        <end position="51"/>
    </location>
</feature>
<comment type="caution">
    <text evidence="3">The sequence shown here is derived from an EMBL/GenBank/DDBJ whole genome shotgun (WGS) entry which is preliminary data.</text>
</comment>
<evidence type="ECO:0000259" key="2">
    <source>
        <dbReference type="Pfam" id="PF13511"/>
    </source>
</evidence>
<dbReference type="EMBL" id="MABE01000370">
    <property type="protein sequence ID" value="OUS40316.1"/>
    <property type="molecule type" value="Genomic_DNA"/>
</dbReference>
<evidence type="ECO:0000256" key="1">
    <source>
        <dbReference type="SAM" id="SignalP"/>
    </source>
</evidence>
<protein>
    <recommendedName>
        <fullName evidence="2">DUF4124 domain-containing protein</fullName>
    </recommendedName>
</protein>
<dbReference type="Pfam" id="PF13511">
    <property type="entry name" value="DUF4124"/>
    <property type="match status" value="1"/>
</dbReference>
<proteinExistence type="predicted"/>
<reference evidence="4" key="1">
    <citation type="journal article" date="2017" name="Proc. Natl. Acad. Sci. U.S.A.">
        <title>Simulation of Deepwater Horizon oil plume reveals substrate specialization within a complex community of hydrocarbon degraders.</title>
        <authorList>
            <person name="Hu P."/>
            <person name="Dubinsky E.A."/>
            <person name="Probst A.J."/>
            <person name="Wang J."/>
            <person name="Sieber C.M.K."/>
            <person name="Tom L.M."/>
            <person name="Gardinali P."/>
            <person name="Banfield J.F."/>
            <person name="Atlas R.M."/>
            <person name="Andersen G.L."/>
        </authorList>
    </citation>
    <scope>NUCLEOTIDE SEQUENCE [LARGE SCALE GENOMIC DNA]</scope>
</reference>
<accession>A0A1Y5HSM4</accession>
<feature type="chain" id="PRO_5013391525" description="DUF4124 domain-containing protein" evidence="1">
    <location>
        <begin position="22"/>
        <end position="167"/>
    </location>
</feature>